<dbReference type="Proteomes" id="UP000275267">
    <property type="component" value="Unassembled WGS sequence"/>
</dbReference>
<reference evidence="2" key="1">
    <citation type="journal article" date="2019" name="Nat. Commun.">
        <title>The genome of broomcorn millet.</title>
        <authorList>
            <person name="Zou C."/>
            <person name="Miki D."/>
            <person name="Li D."/>
            <person name="Tang Q."/>
            <person name="Xiao L."/>
            <person name="Rajput S."/>
            <person name="Deng P."/>
            <person name="Jia W."/>
            <person name="Huang R."/>
            <person name="Zhang M."/>
            <person name="Sun Y."/>
            <person name="Hu J."/>
            <person name="Fu X."/>
            <person name="Schnable P.S."/>
            <person name="Li F."/>
            <person name="Zhang H."/>
            <person name="Feng B."/>
            <person name="Zhu X."/>
            <person name="Liu R."/>
            <person name="Schnable J.C."/>
            <person name="Zhu J.-K."/>
            <person name="Zhang H."/>
        </authorList>
    </citation>
    <scope>NUCLEOTIDE SEQUENCE [LARGE SCALE GENOMIC DNA]</scope>
</reference>
<proteinExistence type="predicted"/>
<evidence type="ECO:0000313" key="2">
    <source>
        <dbReference type="Proteomes" id="UP000275267"/>
    </source>
</evidence>
<dbReference type="EMBL" id="PQIB02000004">
    <property type="protein sequence ID" value="RLN25627.1"/>
    <property type="molecule type" value="Genomic_DNA"/>
</dbReference>
<sequence length="106" mass="11939">MGGDAVARAGVSSYQACQGSSRDAAAQLGWARPEQGHGEYWQREEYGLWRIFQVEVCTYEHVEQHTILQARATELGDQLLSIKKVLRFIEEFDRVGVATDIQVDNP</sequence>
<accession>A0A3L6SVC7</accession>
<evidence type="ECO:0000313" key="1">
    <source>
        <dbReference type="EMBL" id="RLN25627.1"/>
    </source>
</evidence>
<name>A0A3L6SVC7_PANMI</name>
<comment type="caution">
    <text evidence="1">The sequence shown here is derived from an EMBL/GenBank/DDBJ whole genome shotgun (WGS) entry which is preliminary data.</text>
</comment>
<organism evidence="1 2">
    <name type="scientific">Panicum miliaceum</name>
    <name type="common">Proso millet</name>
    <name type="synonym">Broomcorn millet</name>
    <dbReference type="NCBI Taxonomy" id="4540"/>
    <lineage>
        <taxon>Eukaryota</taxon>
        <taxon>Viridiplantae</taxon>
        <taxon>Streptophyta</taxon>
        <taxon>Embryophyta</taxon>
        <taxon>Tracheophyta</taxon>
        <taxon>Spermatophyta</taxon>
        <taxon>Magnoliopsida</taxon>
        <taxon>Liliopsida</taxon>
        <taxon>Poales</taxon>
        <taxon>Poaceae</taxon>
        <taxon>PACMAD clade</taxon>
        <taxon>Panicoideae</taxon>
        <taxon>Panicodae</taxon>
        <taxon>Paniceae</taxon>
        <taxon>Panicinae</taxon>
        <taxon>Panicum</taxon>
        <taxon>Panicum sect. Panicum</taxon>
    </lineage>
</organism>
<keyword evidence="2" id="KW-1185">Reference proteome</keyword>
<protein>
    <submittedName>
        <fullName evidence="1">Uncharacterized protein</fullName>
    </submittedName>
</protein>
<dbReference type="AlphaFoldDB" id="A0A3L6SVC7"/>
<gene>
    <name evidence="1" type="ORF">C2845_PM07G14150</name>
</gene>